<dbReference type="AlphaFoldDB" id="A0A9P8YHW7"/>
<feature type="compositionally biased region" description="Acidic residues" evidence="11">
    <location>
        <begin position="196"/>
        <end position="211"/>
    </location>
</feature>
<dbReference type="InterPro" id="IPR026846">
    <property type="entry name" value="Nse2(Mms21)"/>
</dbReference>
<keyword evidence="14" id="KW-1185">Reference proteome</keyword>
<keyword evidence="9" id="KW-0539">Nucleus</keyword>
<evidence type="ECO:0000256" key="1">
    <source>
        <dbReference type="ARBA" id="ARBA00004123"/>
    </source>
</evidence>
<evidence type="ECO:0000256" key="5">
    <source>
        <dbReference type="ARBA" id="ARBA00022723"/>
    </source>
</evidence>
<feature type="region of interest" description="Disordered" evidence="11">
    <location>
        <begin position="75"/>
        <end position="112"/>
    </location>
</feature>
<dbReference type="GeneID" id="70181799"/>
<feature type="region of interest" description="Disordered" evidence="11">
    <location>
        <begin position="192"/>
        <end position="248"/>
    </location>
</feature>
<evidence type="ECO:0000256" key="7">
    <source>
        <dbReference type="ARBA" id="ARBA00022786"/>
    </source>
</evidence>
<comment type="pathway">
    <text evidence="2">Protein modification; protein sumoylation.</text>
</comment>
<dbReference type="GO" id="GO:0030915">
    <property type="term" value="C:Smc5-Smc6 complex"/>
    <property type="evidence" value="ECO:0007669"/>
    <property type="project" value="InterPro"/>
</dbReference>
<evidence type="ECO:0000256" key="9">
    <source>
        <dbReference type="ARBA" id="ARBA00023242"/>
    </source>
</evidence>
<evidence type="ECO:0000313" key="13">
    <source>
        <dbReference type="EMBL" id="KAH7040313.1"/>
    </source>
</evidence>
<evidence type="ECO:0000256" key="11">
    <source>
        <dbReference type="SAM" id="MobiDB-lite"/>
    </source>
</evidence>
<feature type="domain" description="SP-RING-type" evidence="12">
    <location>
        <begin position="109"/>
        <end position="189"/>
    </location>
</feature>
<dbReference type="PROSITE" id="PS51044">
    <property type="entry name" value="ZF_SP_RING"/>
    <property type="match status" value="1"/>
</dbReference>
<feature type="compositionally biased region" description="Basic and acidic residues" evidence="11">
    <location>
        <begin position="80"/>
        <end position="101"/>
    </location>
</feature>
<keyword evidence="7" id="KW-0833">Ubl conjugation pathway</keyword>
<comment type="subcellular location">
    <subcellularLocation>
        <location evidence="1">Nucleus</location>
    </subcellularLocation>
</comment>
<dbReference type="SUPFAM" id="SSF57850">
    <property type="entry name" value="RING/U-box"/>
    <property type="match status" value="1"/>
</dbReference>
<keyword evidence="8" id="KW-0862">Zinc</keyword>
<dbReference type="PANTHER" id="PTHR21330">
    <property type="entry name" value="E3 SUMO-PROTEIN LIGASE NSE2"/>
    <property type="match status" value="1"/>
</dbReference>
<keyword evidence="5" id="KW-0479">Metal-binding</keyword>
<feature type="compositionally biased region" description="Acidic residues" evidence="11">
    <location>
        <begin position="1"/>
        <end position="19"/>
    </location>
</feature>
<proteinExistence type="inferred from homology"/>
<evidence type="ECO:0000256" key="10">
    <source>
        <dbReference type="PROSITE-ProRule" id="PRU00452"/>
    </source>
</evidence>
<evidence type="ECO:0000256" key="3">
    <source>
        <dbReference type="ARBA" id="ARBA00008212"/>
    </source>
</evidence>
<evidence type="ECO:0000256" key="4">
    <source>
        <dbReference type="ARBA" id="ARBA00022679"/>
    </source>
</evidence>
<reference evidence="13" key="1">
    <citation type="journal article" date="2021" name="Nat. Commun.">
        <title>Genetic determinants of endophytism in the Arabidopsis root mycobiome.</title>
        <authorList>
            <person name="Mesny F."/>
            <person name="Miyauchi S."/>
            <person name="Thiergart T."/>
            <person name="Pickel B."/>
            <person name="Atanasova L."/>
            <person name="Karlsson M."/>
            <person name="Huettel B."/>
            <person name="Barry K.W."/>
            <person name="Haridas S."/>
            <person name="Chen C."/>
            <person name="Bauer D."/>
            <person name="Andreopoulos W."/>
            <person name="Pangilinan J."/>
            <person name="LaButti K."/>
            <person name="Riley R."/>
            <person name="Lipzen A."/>
            <person name="Clum A."/>
            <person name="Drula E."/>
            <person name="Henrissat B."/>
            <person name="Kohler A."/>
            <person name="Grigoriev I.V."/>
            <person name="Martin F.M."/>
            <person name="Hacquard S."/>
        </authorList>
    </citation>
    <scope>NUCLEOTIDE SEQUENCE</scope>
    <source>
        <strain evidence="13">MPI-CAGE-CH-0230</strain>
    </source>
</reference>
<dbReference type="InterPro" id="IPR004181">
    <property type="entry name" value="Znf_MIZ"/>
</dbReference>
<evidence type="ECO:0000256" key="6">
    <source>
        <dbReference type="ARBA" id="ARBA00022771"/>
    </source>
</evidence>
<feature type="compositionally biased region" description="Acidic residues" evidence="11">
    <location>
        <begin position="102"/>
        <end position="112"/>
    </location>
</feature>
<dbReference type="Proteomes" id="UP000756346">
    <property type="component" value="Unassembled WGS sequence"/>
</dbReference>
<comment type="caution">
    <text evidence="13">The sequence shown here is derived from an EMBL/GenBank/DDBJ whole genome shotgun (WGS) entry which is preliminary data.</text>
</comment>
<organism evidence="13 14">
    <name type="scientific">Microdochium trichocladiopsis</name>
    <dbReference type="NCBI Taxonomy" id="1682393"/>
    <lineage>
        <taxon>Eukaryota</taxon>
        <taxon>Fungi</taxon>
        <taxon>Dikarya</taxon>
        <taxon>Ascomycota</taxon>
        <taxon>Pezizomycotina</taxon>
        <taxon>Sordariomycetes</taxon>
        <taxon>Xylariomycetidae</taxon>
        <taxon>Xylariales</taxon>
        <taxon>Microdochiaceae</taxon>
        <taxon>Microdochium</taxon>
    </lineage>
</organism>
<dbReference type="Gene3D" id="3.30.40.10">
    <property type="entry name" value="Zinc/RING finger domain, C3HC4 (zinc finger)"/>
    <property type="match status" value="1"/>
</dbReference>
<dbReference type="GO" id="GO:0016925">
    <property type="term" value="P:protein sumoylation"/>
    <property type="evidence" value="ECO:0007669"/>
    <property type="project" value="TreeGrafter"/>
</dbReference>
<comment type="similarity">
    <text evidence="3">Belongs to the NSE2 family.</text>
</comment>
<dbReference type="GO" id="GO:0061665">
    <property type="term" value="F:SUMO ligase activity"/>
    <property type="evidence" value="ECO:0007669"/>
    <property type="project" value="TreeGrafter"/>
</dbReference>
<keyword evidence="6 10" id="KW-0863">Zinc-finger</keyword>
<protein>
    <submittedName>
        <fullName evidence="13">Zinc-finger of the MIZ type in Nse subunit-domain-containing protein</fullName>
    </submittedName>
</protein>
<evidence type="ECO:0000313" key="14">
    <source>
        <dbReference type="Proteomes" id="UP000756346"/>
    </source>
</evidence>
<dbReference type="GO" id="GO:0008270">
    <property type="term" value="F:zinc ion binding"/>
    <property type="evidence" value="ECO:0007669"/>
    <property type="project" value="UniProtKB-KW"/>
</dbReference>
<gene>
    <name evidence="13" type="ORF">B0I36DRAFT_310435</name>
</gene>
<accession>A0A9P8YHW7</accession>
<feature type="region of interest" description="Disordered" evidence="11">
    <location>
        <begin position="1"/>
        <end position="21"/>
    </location>
</feature>
<dbReference type="PANTHER" id="PTHR21330:SF1">
    <property type="entry name" value="E3 SUMO-PROTEIN LIGASE NSE2"/>
    <property type="match status" value="1"/>
</dbReference>
<dbReference type="RefSeq" id="XP_046018368.1">
    <property type="nucleotide sequence ID" value="XM_046152253.1"/>
</dbReference>
<dbReference type="GO" id="GO:0005634">
    <property type="term" value="C:nucleus"/>
    <property type="evidence" value="ECO:0007669"/>
    <property type="project" value="UniProtKB-SubCell"/>
</dbReference>
<dbReference type="InterPro" id="IPR013083">
    <property type="entry name" value="Znf_RING/FYVE/PHD"/>
</dbReference>
<sequence>MEEEEGAGDGEEEDVDMQDEITGPLLMLEEAKHRLASEYAAKSMYARYGVHNEYIAFKKLWHDAVHGAEGKPLPDASRWFAEDGRGQNRQQEHDGHEHGNDDAGDDDDDDDDLVIDQEHVSLHCPLTLQIMKEPYTSHKCRHTFDKTSIQQFLGKTSKQCPQTGCSEMVAFKDFYFDQIMLRRIKRAEAASNNDTMMDDDDDDEAGYDEEPTMASVKMTQERAVKTERGAAGSSRRGRRGEDVEDEDE</sequence>
<dbReference type="OrthoDB" id="26899at2759"/>
<dbReference type="EMBL" id="JAGTJQ010000001">
    <property type="protein sequence ID" value="KAH7040313.1"/>
    <property type="molecule type" value="Genomic_DNA"/>
</dbReference>
<keyword evidence="4" id="KW-0808">Transferase</keyword>
<feature type="compositionally biased region" description="Basic and acidic residues" evidence="11">
    <location>
        <begin position="219"/>
        <end position="228"/>
    </location>
</feature>
<evidence type="ECO:0000256" key="2">
    <source>
        <dbReference type="ARBA" id="ARBA00004718"/>
    </source>
</evidence>
<dbReference type="Pfam" id="PF11789">
    <property type="entry name" value="zf-Nse"/>
    <property type="match status" value="1"/>
</dbReference>
<evidence type="ECO:0000259" key="12">
    <source>
        <dbReference type="PROSITE" id="PS51044"/>
    </source>
</evidence>
<evidence type="ECO:0000256" key="8">
    <source>
        <dbReference type="ARBA" id="ARBA00022833"/>
    </source>
</evidence>
<dbReference type="CDD" id="cd16651">
    <property type="entry name" value="SPL-RING_NSE2"/>
    <property type="match status" value="1"/>
</dbReference>
<name>A0A9P8YHW7_9PEZI</name>
<dbReference type="GO" id="GO:0000724">
    <property type="term" value="P:double-strand break repair via homologous recombination"/>
    <property type="evidence" value="ECO:0007669"/>
    <property type="project" value="InterPro"/>
</dbReference>